<evidence type="ECO:0000313" key="3">
    <source>
        <dbReference type="EMBL" id="KAK6500208.1"/>
    </source>
</evidence>
<dbReference type="Gene3D" id="2.60.40.200">
    <property type="entry name" value="Superoxide dismutase, copper/zinc binding domain"/>
    <property type="match status" value="1"/>
</dbReference>
<evidence type="ECO:0000259" key="2">
    <source>
        <dbReference type="Pfam" id="PF00080"/>
    </source>
</evidence>
<reference evidence="3 4" key="1">
    <citation type="submission" date="2023-08" db="EMBL/GenBank/DDBJ databases">
        <authorList>
            <person name="Palmer J.M."/>
        </authorList>
    </citation>
    <scope>NUCLEOTIDE SEQUENCE [LARGE SCALE GENOMIC DNA]</scope>
    <source>
        <strain evidence="3 4">TWF481</strain>
    </source>
</reference>
<dbReference type="AlphaFoldDB" id="A0AAV9W136"/>
<dbReference type="InterPro" id="IPR001424">
    <property type="entry name" value="SOD_Cu_Zn_dom"/>
</dbReference>
<sequence>MHFFKSAAAVALLTGACVVSADTGEKGDAPVTTGNSDRVVYEAIVQSDNVKSARFNFTGTEDGVGILIQACFTGISSSQPGPYPYHVHDFVVGPNENCTATGAHLDPYLRGEVTACDAEAPETCQVGDLSGKHGKAPLEASTGTWCTSYVDKYLSLDSEDVAFIGNSRSIVVHNVNKTRIGCGNILLVSEDFASPKSYPSSNATTTSDPPIATGGATRVGASGIALGAILGVGAMLL</sequence>
<dbReference type="PROSITE" id="PS51257">
    <property type="entry name" value="PROKAR_LIPOPROTEIN"/>
    <property type="match status" value="1"/>
</dbReference>
<comment type="caution">
    <text evidence="3">The sequence shown here is derived from an EMBL/GenBank/DDBJ whole genome shotgun (WGS) entry which is preliminary data.</text>
</comment>
<protein>
    <recommendedName>
        <fullName evidence="2">Superoxide dismutase copper/zinc binding domain-containing protein</fullName>
    </recommendedName>
</protein>
<keyword evidence="1" id="KW-0732">Signal</keyword>
<evidence type="ECO:0000256" key="1">
    <source>
        <dbReference type="SAM" id="SignalP"/>
    </source>
</evidence>
<dbReference type="GO" id="GO:0046872">
    <property type="term" value="F:metal ion binding"/>
    <property type="evidence" value="ECO:0007669"/>
    <property type="project" value="InterPro"/>
</dbReference>
<gene>
    <name evidence="3" type="ORF">TWF481_010557</name>
</gene>
<evidence type="ECO:0000313" key="4">
    <source>
        <dbReference type="Proteomes" id="UP001370758"/>
    </source>
</evidence>
<dbReference type="InterPro" id="IPR036423">
    <property type="entry name" value="SOD-like_Cu/Zn_dom_sf"/>
</dbReference>
<dbReference type="Proteomes" id="UP001370758">
    <property type="component" value="Unassembled WGS sequence"/>
</dbReference>
<dbReference type="Pfam" id="PF00080">
    <property type="entry name" value="Sod_Cu"/>
    <property type="match status" value="1"/>
</dbReference>
<dbReference type="GO" id="GO:0006801">
    <property type="term" value="P:superoxide metabolic process"/>
    <property type="evidence" value="ECO:0007669"/>
    <property type="project" value="InterPro"/>
</dbReference>
<feature type="domain" description="Superoxide dismutase copper/zinc binding" evidence="2">
    <location>
        <begin position="56"/>
        <end position="174"/>
    </location>
</feature>
<feature type="chain" id="PRO_5043877799" description="Superoxide dismutase copper/zinc binding domain-containing protein" evidence="1">
    <location>
        <begin position="22"/>
        <end position="237"/>
    </location>
</feature>
<dbReference type="EMBL" id="JAVHJL010000007">
    <property type="protein sequence ID" value="KAK6500208.1"/>
    <property type="molecule type" value="Genomic_DNA"/>
</dbReference>
<dbReference type="SUPFAM" id="SSF49329">
    <property type="entry name" value="Cu,Zn superoxide dismutase-like"/>
    <property type="match status" value="1"/>
</dbReference>
<proteinExistence type="predicted"/>
<organism evidence="3 4">
    <name type="scientific">Arthrobotrys musiformis</name>
    <dbReference type="NCBI Taxonomy" id="47236"/>
    <lineage>
        <taxon>Eukaryota</taxon>
        <taxon>Fungi</taxon>
        <taxon>Dikarya</taxon>
        <taxon>Ascomycota</taxon>
        <taxon>Pezizomycotina</taxon>
        <taxon>Orbiliomycetes</taxon>
        <taxon>Orbiliales</taxon>
        <taxon>Orbiliaceae</taxon>
        <taxon>Arthrobotrys</taxon>
    </lineage>
</organism>
<feature type="signal peptide" evidence="1">
    <location>
        <begin position="1"/>
        <end position="21"/>
    </location>
</feature>
<keyword evidence="4" id="KW-1185">Reference proteome</keyword>
<accession>A0AAV9W136</accession>
<name>A0AAV9W136_9PEZI</name>